<dbReference type="GO" id="GO:0016020">
    <property type="term" value="C:membrane"/>
    <property type="evidence" value="ECO:0007669"/>
    <property type="project" value="UniProtKB-SubCell"/>
</dbReference>
<evidence type="ECO:0000256" key="1">
    <source>
        <dbReference type="ARBA" id="ARBA00004141"/>
    </source>
</evidence>
<evidence type="ECO:0000256" key="9">
    <source>
        <dbReference type="ARBA" id="ARBA00023180"/>
    </source>
</evidence>
<evidence type="ECO:0000256" key="4">
    <source>
        <dbReference type="ARBA" id="ARBA00022692"/>
    </source>
</evidence>
<keyword evidence="6" id="KW-0406">Ion transport</keyword>
<keyword evidence="5 12" id="KW-1133">Transmembrane helix</keyword>
<evidence type="ECO:0000256" key="12">
    <source>
        <dbReference type="SAM" id="Phobius"/>
    </source>
</evidence>
<organism evidence="15 16">
    <name type="scientific">Dinothrombium tinctorium</name>
    <dbReference type="NCBI Taxonomy" id="1965070"/>
    <lineage>
        <taxon>Eukaryota</taxon>
        <taxon>Metazoa</taxon>
        <taxon>Ecdysozoa</taxon>
        <taxon>Arthropoda</taxon>
        <taxon>Chelicerata</taxon>
        <taxon>Arachnida</taxon>
        <taxon>Acari</taxon>
        <taxon>Acariformes</taxon>
        <taxon>Trombidiformes</taxon>
        <taxon>Prostigmata</taxon>
        <taxon>Anystina</taxon>
        <taxon>Parasitengona</taxon>
        <taxon>Trombidioidea</taxon>
        <taxon>Trombidiidae</taxon>
        <taxon>Dinothrombium</taxon>
    </lineage>
</organism>
<proteinExistence type="inferred from homology"/>
<dbReference type="InterPro" id="IPR019594">
    <property type="entry name" value="Glu/Gly-bd"/>
</dbReference>
<evidence type="ECO:0000256" key="2">
    <source>
        <dbReference type="ARBA" id="ARBA00008685"/>
    </source>
</evidence>
<gene>
    <name evidence="15" type="ORF">B4U79_10485</name>
</gene>
<evidence type="ECO:0000259" key="13">
    <source>
        <dbReference type="SMART" id="SM00079"/>
    </source>
</evidence>
<sequence>KKPYVIEKIGAKKFEGKEKYEGYCIDLLEAMANEEGFDYEIFLNPENSNVKLEANEARKSSVLVDQNEGVKRTRQGDYAYLMESSSIENLTHTYCDLTSVGGLLDHKGYCIALRPGSPYRSFFSIKILAYEESEKCEEKVKSKVGIKCDTTEKVIPFASELHVGKIGGVFLVLLAGAGIGCLIVILEFVCKTKNISRKER</sequence>
<keyword evidence="11" id="KW-0407">Ion channel</keyword>
<dbReference type="OrthoDB" id="5984008at2759"/>
<evidence type="ECO:0000256" key="5">
    <source>
        <dbReference type="ARBA" id="ARBA00022989"/>
    </source>
</evidence>
<dbReference type="GO" id="GO:0015276">
    <property type="term" value="F:ligand-gated monoatomic ion channel activity"/>
    <property type="evidence" value="ECO:0007669"/>
    <property type="project" value="InterPro"/>
</dbReference>
<protein>
    <submittedName>
        <fullName evidence="15">Glutamate receptor ionotropic: kainate 2-like protein</fullName>
    </submittedName>
</protein>
<comment type="subcellular location">
    <subcellularLocation>
        <location evidence="1">Membrane</location>
        <topology evidence="1">Multi-pass membrane protein</topology>
    </subcellularLocation>
</comment>
<feature type="non-terminal residue" evidence="15">
    <location>
        <position position="200"/>
    </location>
</feature>
<evidence type="ECO:0000313" key="15">
    <source>
        <dbReference type="EMBL" id="RWR99135.1"/>
    </source>
</evidence>
<dbReference type="InterPro" id="IPR001320">
    <property type="entry name" value="Iontro_rcpt_C"/>
</dbReference>
<dbReference type="SMART" id="SM00918">
    <property type="entry name" value="Lig_chan-Glu_bd"/>
    <property type="match status" value="1"/>
</dbReference>
<dbReference type="PANTHER" id="PTHR18966">
    <property type="entry name" value="IONOTROPIC GLUTAMATE RECEPTOR"/>
    <property type="match status" value="1"/>
</dbReference>
<keyword evidence="8 15" id="KW-0675">Receptor</keyword>
<evidence type="ECO:0000256" key="11">
    <source>
        <dbReference type="ARBA" id="ARBA00023303"/>
    </source>
</evidence>
<evidence type="ECO:0000256" key="8">
    <source>
        <dbReference type="ARBA" id="ARBA00023170"/>
    </source>
</evidence>
<keyword evidence="7 12" id="KW-0472">Membrane</keyword>
<keyword evidence="9" id="KW-0325">Glycoprotein</keyword>
<dbReference type="SMART" id="SM00079">
    <property type="entry name" value="PBPe"/>
    <property type="match status" value="1"/>
</dbReference>
<keyword evidence="4 12" id="KW-0812">Transmembrane</keyword>
<feature type="non-terminal residue" evidence="15">
    <location>
        <position position="1"/>
    </location>
</feature>
<comment type="similarity">
    <text evidence="2">Belongs to the glutamate-gated ion channel (TC 1.A.10.1) family.</text>
</comment>
<feature type="domain" description="Ionotropic glutamate receptor L-glutamate and glycine-binding" evidence="14">
    <location>
        <begin position="3"/>
        <end position="55"/>
    </location>
</feature>
<dbReference type="Proteomes" id="UP000285301">
    <property type="component" value="Unassembled WGS sequence"/>
</dbReference>
<evidence type="ECO:0000259" key="14">
    <source>
        <dbReference type="SMART" id="SM00918"/>
    </source>
</evidence>
<evidence type="ECO:0000256" key="6">
    <source>
        <dbReference type="ARBA" id="ARBA00023065"/>
    </source>
</evidence>
<name>A0A443Q7X9_9ACAR</name>
<dbReference type="InterPro" id="IPR015683">
    <property type="entry name" value="Ionotropic_Glu_rcpt"/>
</dbReference>
<evidence type="ECO:0000256" key="3">
    <source>
        <dbReference type="ARBA" id="ARBA00022448"/>
    </source>
</evidence>
<evidence type="ECO:0000256" key="10">
    <source>
        <dbReference type="ARBA" id="ARBA00023286"/>
    </source>
</evidence>
<dbReference type="Pfam" id="PF10613">
    <property type="entry name" value="Lig_chan-Glu_bd"/>
    <property type="match status" value="1"/>
</dbReference>
<reference evidence="15 16" key="1">
    <citation type="journal article" date="2018" name="Gigascience">
        <title>Genomes of trombidid mites reveal novel predicted allergens and laterally-transferred genes associated with secondary metabolism.</title>
        <authorList>
            <person name="Dong X."/>
            <person name="Chaisiri K."/>
            <person name="Xia D."/>
            <person name="Armstrong S.D."/>
            <person name="Fang Y."/>
            <person name="Donnelly M.J."/>
            <person name="Kadowaki T."/>
            <person name="McGarry J.W."/>
            <person name="Darby A.C."/>
            <person name="Makepeace B.L."/>
        </authorList>
    </citation>
    <scope>NUCLEOTIDE SEQUENCE [LARGE SCALE GENOMIC DNA]</scope>
    <source>
        <strain evidence="15">UoL-WK</strain>
    </source>
</reference>
<keyword evidence="16" id="KW-1185">Reference proteome</keyword>
<dbReference type="Gene3D" id="3.40.190.10">
    <property type="entry name" value="Periplasmic binding protein-like II"/>
    <property type="match status" value="1"/>
</dbReference>
<keyword evidence="10" id="KW-1071">Ligand-gated ion channel</keyword>
<evidence type="ECO:0000256" key="7">
    <source>
        <dbReference type="ARBA" id="ARBA00023136"/>
    </source>
</evidence>
<comment type="caution">
    <text evidence="15">The sequence shown here is derived from an EMBL/GenBank/DDBJ whole genome shotgun (WGS) entry which is preliminary data.</text>
</comment>
<dbReference type="EMBL" id="NCKU01016781">
    <property type="protein sequence ID" value="RWR99135.1"/>
    <property type="molecule type" value="Genomic_DNA"/>
</dbReference>
<accession>A0A443Q7X9</accession>
<evidence type="ECO:0000313" key="16">
    <source>
        <dbReference type="Proteomes" id="UP000285301"/>
    </source>
</evidence>
<dbReference type="STRING" id="1965070.A0A443Q7X9"/>
<dbReference type="SUPFAM" id="SSF53850">
    <property type="entry name" value="Periplasmic binding protein-like II"/>
    <property type="match status" value="1"/>
</dbReference>
<keyword evidence="3" id="KW-0813">Transport</keyword>
<dbReference type="AlphaFoldDB" id="A0A443Q7X9"/>
<feature type="domain" description="Ionotropic glutamate receptor C-terminal" evidence="13">
    <location>
        <begin position="1"/>
        <end position="142"/>
    </location>
</feature>
<feature type="transmembrane region" description="Helical" evidence="12">
    <location>
        <begin position="166"/>
        <end position="190"/>
    </location>
</feature>